<evidence type="ECO:0000313" key="4">
    <source>
        <dbReference type="Proteomes" id="UP000030635"/>
    </source>
</evidence>
<dbReference type="KEGG" id="cbv:U729_564"/>
<dbReference type="STRING" id="1561.NPD11_2427"/>
<dbReference type="OrthoDB" id="9764267at2"/>
<dbReference type="InterPro" id="IPR048083">
    <property type="entry name" value="GrdB-like"/>
</dbReference>
<evidence type="ECO:0000256" key="1">
    <source>
        <dbReference type="ARBA" id="ARBA00022933"/>
    </source>
</evidence>
<dbReference type="InterPro" id="IPR010187">
    <property type="entry name" value="Various_sel_PB"/>
</dbReference>
<protein>
    <submittedName>
        <fullName evidence="3">SelenoB, glycine/betaine/sarcosine/D-proline reductase family protein</fullName>
    </submittedName>
</protein>
<reference evidence="3 4" key="1">
    <citation type="journal article" date="2015" name="Infect. Genet. Evol.">
        <title>Genomic sequences of six botulinum neurotoxin-producing strains representing three clostridial species illustrate the mobility and diversity of botulinum neurotoxin genes.</title>
        <authorList>
            <person name="Smith T.J."/>
            <person name="Hill K.K."/>
            <person name="Xie G."/>
            <person name="Foley B.T."/>
            <person name="Williamson C.H."/>
            <person name="Foster J.T."/>
            <person name="Johnson S.L."/>
            <person name="Chertkov O."/>
            <person name="Teshima H."/>
            <person name="Gibbons H.S."/>
            <person name="Johnsky L.A."/>
            <person name="Karavis M.A."/>
            <person name="Smith L.A."/>
        </authorList>
    </citation>
    <scope>NUCLEOTIDE SEQUENCE [LARGE SCALE GENOMIC DNA]</scope>
    <source>
        <strain evidence="3">Sullivan</strain>
    </source>
</reference>
<accession>A0A0A7FUD1</accession>
<dbReference type="NCBIfam" id="NF041545">
    <property type="entry name" value="GrdB_like_no_Se"/>
    <property type="match status" value="1"/>
</dbReference>
<gene>
    <name evidence="3" type="ORF">U729_564</name>
</gene>
<dbReference type="HOGENOM" id="CLU_131390_0_0_9"/>
<proteinExistence type="predicted"/>
<dbReference type="eggNOG" id="COG1978">
    <property type="taxonomic scope" value="Bacteria"/>
</dbReference>
<organism evidence="3 4">
    <name type="scientific">Clostridium baratii str. Sullivan</name>
    <dbReference type="NCBI Taxonomy" id="1415775"/>
    <lineage>
        <taxon>Bacteria</taxon>
        <taxon>Bacillati</taxon>
        <taxon>Bacillota</taxon>
        <taxon>Clostridia</taxon>
        <taxon>Eubacteriales</taxon>
        <taxon>Clostridiaceae</taxon>
        <taxon>Clostridium</taxon>
    </lineage>
</organism>
<dbReference type="GO" id="GO:0050485">
    <property type="term" value="F:oxidoreductase activity, acting on X-H and Y-H to form an X-Y bond, with a disulfide as acceptor"/>
    <property type="evidence" value="ECO:0007669"/>
    <property type="project" value="InterPro"/>
</dbReference>
<dbReference type="NCBIfam" id="TIGR01918">
    <property type="entry name" value="various_sel_PB"/>
    <property type="match status" value="1"/>
</dbReference>
<evidence type="ECO:0000256" key="2">
    <source>
        <dbReference type="ARBA" id="ARBA00023002"/>
    </source>
</evidence>
<sequence length="173" mass="18989">MKVLMIFDQVQAGQGGKENPDLPLGGKGMAIGSANMLEKDLKELDGQVIACLYCGDGFFNKNEELVKQKMVAMVKKMNPDVVICGPAYNYAGYARMCAVLANEIEKNTDIPALAAMSKENEDTILAYKDLVNIVKMPKKGGIGLSESLRNICVLAKKKADKEDIKEYIEKICY</sequence>
<dbReference type="Proteomes" id="UP000030635">
    <property type="component" value="Chromosome"/>
</dbReference>
<evidence type="ECO:0000313" key="3">
    <source>
        <dbReference type="EMBL" id="AIY83212.1"/>
    </source>
</evidence>
<keyword evidence="1" id="KW-0712">Selenocysteine</keyword>
<dbReference type="EMBL" id="CP006905">
    <property type="protein sequence ID" value="AIY83212.1"/>
    <property type="molecule type" value="Genomic_DNA"/>
</dbReference>
<dbReference type="Pfam" id="PF07355">
    <property type="entry name" value="GRDB"/>
    <property type="match status" value="1"/>
</dbReference>
<keyword evidence="4" id="KW-1185">Reference proteome</keyword>
<dbReference type="AlphaFoldDB" id="A0A0A7FUD1"/>
<dbReference type="RefSeq" id="WP_039311439.1">
    <property type="nucleotide sequence ID" value="NZ_CP006905.1"/>
</dbReference>
<name>A0A0A7FUD1_9CLOT</name>
<keyword evidence="2" id="KW-0560">Oxidoreductase</keyword>